<evidence type="ECO:0000256" key="7">
    <source>
        <dbReference type="SAM" id="SignalP"/>
    </source>
</evidence>
<evidence type="ECO:0000259" key="8">
    <source>
        <dbReference type="SMART" id="SM00210"/>
    </source>
</evidence>
<dbReference type="GO" id="GO:0031012">
    <property type="term" value="C:extracellular matrix"/>
    <property type="evidence" value="ECO:0007669"/>
    <property type="project" value="TreeGrafter"/>
</dbReference>
<sequence length="443" mass="47692">MICLLRWTALLWTLNSIPCALGMAVSEQSDGSCPPLSVEERRFSDVLDRPLEITGFDLTEMFLLRKGTIAEDLPSFRLGSSPLIKPTKLIFPNGLPSEYSLVSIWRVRRTTKKDRWYLWQIFDQSGGSQVNVVVDGDKKVVEFSFQSLLRNTLRYTFKSRDLHALFDRQWHKLSISVQTNAVSIYMDCKLIERRATDERASIDPSGRTLITTRIEDGRPVDIELKQFLIYCDPYIAELENCCELQDPKCGAERTFNGTAPPLVTAQIPLMLSQPAPQSIDRCHCPAEKAGLPGVAGLPGQKGDKGEKGYTGEAGPAGNGGPKGELGSEGQKGIDGEKGLKGDSGPVGPVGPKGTKGDTGLPGTPGLPAEKECLKGDQGLQGEKGEKGSAGVPGRPGEPGKEGKRGRRGKPGDPGPRGSPGPAGAAEGASSKVLPKHFSLQNKY</sequence>
<evidence type="ECO:0000256" key="1">
    <source>
        <dbReference type="ARBA" id="ARBA00004498"/>
    </source>
</evidence>
<feature type="compositionally biased region" description="Basic and acidic residues" evidence="6">
    <location>
        <begin position="331"/>
        <end position="340"/>
    </location>
</feature>
<accession>A0A3B4GWI3</accession>
<keyword evidence="5" id="KW-0677">Repeat</keyword>
<evidence type="ECO:0000256" key="2">
    <source>
        <dbReference type="ARBA" id="ARBA00022525"/>
    </source>
</evidence>
<proteinExistence type="predicted"/>
<feature type="compositionally biased region" description="Low complexity" evidence="6">
    <location>
        <begin position="342"/>
        <end position="367"/>
    </location>
</feature>
<organism evidence="9">
    <name type="scientific">Pundamilia nyererei</name>
    <dbReference type="NCBI Taxonomy" id="303518"/>
    <lineage>
        <taxon>Eukaryota</taxon>
        <taxon>Metazoa</taxon>
        <taxon>Chordata</taxon>
        <taxon>Craniata</taxon>
        <taxon>Vertebrata</taxon>
        <taxon>Euteleostomi</taxon>
        <taxon>Actinopterygii</taxon>
        <taxon>Neopterygii</taxon>
        <taxon>Teleostei</taxon>
        <taxon>Neoteleostei</taxon>
        <taxon>Acanthomorphata</taxon>
        <taxon>Ovalentaria</taxon>
        <taxon>Cichlomorphae</taxon>
        <taxon>Cichliformes</taxon>
        <taxon>Cichlidae</taxon>
        <taxon>African cichlids</taxon>
        <taxon>Pseudocrenilabrinae</taxon>
        <taxon>Haplochromini</taxon>
        <taxon>Pundamilia</taxon>
    </lineage>
</organism>
<dbReference type="Ensembl" id="ENSPNYT00000026266.1">
    <property type="protein sequence ID" value="ENSPNYP00000025636.1"/>
    <property type="gene ID" value="ENSPNYG00000019355.1"/>
</dbReference>
<dbReference type="Gene3D" id="2.60.120.200">
    <property type="match status" value="1"/>
</dbReference>
<dbReference type="PANTHER" id="PTHR24023:SF1082">
    <property type="entry name" value="COLLAGEN TRIPLE HELIX REPEAT"/>
    <property type="match status" value="1"/>
</dbReference>
<evidence type="ECO:0000256" key="3">
    <source>
        <dbReference type="ARBA" id="ARBA00022530"/>
    </source>
</evidence>
<dbReference type="PANTHER" id="PTHR24023">
    <property type="entry name" value="COLLAGEN ALPHA"/>
    <property type="match status" value="1"/>
</dbReference>
<feature type="signal peptide" evidence="7">
    <location>
        <begin position="1"/>
        <end position="22"/>
    </location>
</feature>
<feature type="chain" id="PRO_5043168079" description="Thrombospondin-like N-terminal domain-containing protein" evidence="7">
    <location>
        <begin position="23"/>
        <end position="443"/>
    </location>
</feature>
<name>A0A3B4GWI3_9CICH</name>
<reference evidence="9" key="1">
    <citation type="submission" date="2023-09" db="UniProtKB">
        <authorList>
            <consortium name="Ensembl"/>
        </authorList>
    </citation>
    <scope>IDENTIFICATION</scope>
</reference>
<comment type="subcellular location">
    <subcellularLocation>
        <location evidence="1">Secreted</location>
        <location evidence="1">Extracellular space</location>
        <location evidence="1">Extracellular matrix</location>
    </subcellularLocation>
</comment>
<dbReference type="AlphaFoldDB" id="A0A3B4GWI3"/>
<feature type="region of interest" description="Disordered" evidence="6">
    <location>
        <begin position="290"/>
        <end position="443"/>
    </location>
</feature>
<dbReference type="GeneTree" id="ENSGT00940000159308"/>
<evidence type="ECO:0000256" key="6">
    <source>
        <dbReference type="SAM" id="MobiDB-lite"/>
    </source>
</evidence>
<evidence type="ECO:0000256" key="5">
    <source>
        <dbReference type="ARBA" id="ARBA00022737"/>
    </source>
</evidence>
<keyword evidence="2" id="KW-0964">Secreted</keyword>
<feature type="compositionally biased region" description="Low complexity" evidence="6">
    <location>
        <begin position="419"/>
        <end position="431"/>
    </location>
</feature>
<feature type="compositionally biased region" description="Gly residues" evidence="6">
    <location>
        <begin position="314"/>
        <end position="323"/>
    </location>
</feature>
<evidence type="ECO:0000313" key="9">
    <source>
        <dbReference type="Ensembl" id="ENSPNYP00000025626.1"/>
    </source>
</evidence>
<keyword evidence="3" id="KW-0272">Extracellular matrix</keyword>
<evidence type="ECO:0000256" key="4">
    <source>
        <dbReference type="ARBA" id="ARBA00022729"/>
    </source>
</evidence>
<dbReference type="STRING" id="303518.ENSPNYP00000025636"/>
<dbReference type="SMART" id="SM00210">
    <property type="entry name" value="TSPN"/>
    <property type="match status" value="1"/>
</dbReference>
<feature type="domain" description="Thrombospondin-like N-terminal" evidence="8">
    <location>
        <begin position="49"/>
        <end position="233"/>
    </location>
</feature>
<protein>
    <recommendedName>
        <fullName evidence="8">Thrombospondin-like N-terminal domain-containing protein</fullName>
    </recommendedName>
</protein>
<dbReference type="InterPro" id="IPR050149">
    <property type="entry name" value="Collagen_superfamily"/>
</dbReference>
<dbReference type="InterPro" id="IPR048287">
    <property type="entry name" value="TSPN-like_N"/>
</dbReference>
<dbReference type="InterPro" id="IPR008160">
    <property type="entry name" value="Collagen"/>
</dbReference>
<dbReference type="GO" id="GO:0005615">
    <property type="term" value="C:extracellular space"/>
    <property type="evidence" value="ECO:0007669"/>
    <property type="project" value="TreeGrafter"/>
</dbReference>
<dbReference type="Pfam" id="PF01391">
    <property type="entry name" value="Collagen"/>
    <property type="match status" value="2"/>
</dbReference>
<keyword evidence="4 7" id="KW-0732">Signal</keyword>
<dbReference type="Ensembl" id="ENSPNYT00000026254.1">
    <property type="protein sequence ID" value="ENSPNYP00000025626.1"/>
    <property type="gene ID" value="ENSPNYG00000019355.1"/>
</dbReference>
<dbReference type="SUPFAM" id="SSF49899">
    <property type="entry name" value="Concanavalin A-like lectins/glucanases"/>
    <property type="match status" value="1"/>
</dbReference>
<dbReference type="InterPro" id="IPR013320">
    <property type="entry name" value="ConA-like_dom_sf"/>
</dbReference>